<evidence type="ECO:0000313" key="5">
    <source>
        <dbReference type="Proteomes" id="UP001287286"/>
    </source>
</evidence>
<feature type="domain" description="Peptidase A1" evidence="3">
    <location>
        <begin position="62"/>
        <end position="407"/>
    </location>
</feature>
<keyword evidence="2" id="KW-0732">Signal</keyword>
<dbReference type="Gene3D" id="2.40.70.10">
    <property type="entry name" value="Acid Proteases"/>
    <property type="match status" value="2"/>
</dbReference>
<proteinExistence type="inferred from homology"/>
<keyword evidence="5" id="KW-1185">Reference proteome</keyword>
<sequence length="443" mass="47482">MHAVLISIVALSLQTLALPVDGPGPAQTGVVHLPLTATPLHSTGRFKKRFRFSVPTVNDVLYTVSVAVGTPGTHLRLAFSLTSPSTWINPNCSNVDQLEHRKLCRTSGYFYQQMSKTFYGTDKTRHDFGMGPGELQMALDSVTLGSSVVERQLIGVGSNTTHVALGVLGTAMGPSSAGEDNVSIVETLRRQGVTKRSAFSLDIRGTDNDGGSVLFGGVDTQKFSGPLVERQMALHPIMQASLKSPGEALDDRRISGAEPSTVVVSFDKLVITAADGTILPATEGKPLLASLDSSYTISYLPAPVVERIAERFPPAQRHESAARDGSAYYTVDCDAAQLKGSLDFVLGDTTIKLPFEDLVGSKVNSESCLLGVASQPTDLENQAILGANFLKRVYAVFDWQDYKVYLANTEDCGSSVRTLDQSTSIGTLVGECGDRRLELRHAD</sequence>
<feature type="chain" id="PRO_5046110651" description="Peptidase A1 domain-containing protein" evidence="2">
    <location>
        <begin position="18"/>
        <end position="443"/>
    </location>
</feature>
<evidence type="ECO:0000259" key="3">
    <source>
        <dbReference type="PROSITE" id="PS51767"/>
    </source>
</evidence>
<dbReference type="PROSITE" id="PS51767">
    <property type="entry name" value="PEPTIDASE_A1"/>
    <property type="match status" value="1"/>
</dbReference>
<dbReference type="InterPro" id="IPR033121">
    <property type="entry name" value="PEPTIDASE_A1"/>
</dbReference>
<dbReference type="PRINTS" id="PR00792">
    <property type="entry name" value="PEPSIN"/>
</dbReference>
<dbReference type="Pfam" id="PF00026">
    <property type="entry name" value="Asp"/>
    <property type="match status" value="1"/>
</dbReference>
<name>A0ABR0BXJ8_PURLI</name>
<dbReference type="PANTHER" id="PTHR47966:SF65">
    <property type="entry name" value="ASPARTIC-TYPE ENDOPEPTIDASE"/>
    <property type="match status" value="1"/>
</dbReference>
<dbReference type="EMBL" id="JAWRVI010000024">
    <property type="protein sequence ID" value="KAK4088602.1"/>
    <property type="molecule type" value="Genomic_DNA"/>
</dbReference>
<evidence type="ECO:0000256" key="2">
    <source>
        <dbReference type="SAM" id="SignalP"/>
    </source>
</evidence>
<dbReference type="PANTHER" id="PTHR47966">
    <property type="entry name" value="BETA-SITE APP-CLEAVING ENZYME, ISOFORM A-RELATED"/>
    <property type="match status" value="1"/>
</dbReference>
<feature type="signal peptide" evidence="2">
    <location>
        <begin position="1"/>
        <end position="17"/>
    </location>
</feature>
<dbReference type="InterPro" id="IPR001461">
    <property type="entry name" value="Aspartic_peptidase_A1"/>
</dbReference>
<dbReference type="Proteomes" id="UP001287286">
    <property type="component" value="Unassembled WGS sequence"/>
</dbReference>
<organism evidence="4 5">
    <name type="scientific">Purpureocillium lilacinum</name>
    <name type="common">Paecilomyces lilacinus</name>
    <dbReference type="NCBI Taxonomy" id="33203"/>
    <lineage>
        <taxon>Eukaryota</taxon>
        <taxon>Fungi</taxon>
        <taxon>Dikarya</taxon>
        <taxon>Ascomycota</taxon>
        <taxon>Pezizomycotina</taxon>
        <taxon>Sordariomycetes</taxon>
        <taxon>Hypocreomycetidae</taxon>
        <taxon>Hypocreales</taxon>
        <taxon>Ophiocordycipitaceae</taxon>
        <taxon>Purpureocillium</taxon>
    </lineage>
</organism>
<comment type="similarity">
    <text evidence="1">Belongs to the peptidase A1 family.</text>
</comment>
<dbReference type="InterPro" id="IPR021109">
    <property type="entry name" value="Peptidase_aspartic_dom_sf"/>
</dbReference>
<evidence type="ECO:0000256" key="1">
    <source>
        <dbReference type="ARBA" id="ARBA00007447"/>
    </source>
</evidence>
<gene>
    <name evidence="4" type="ORF">Purlil1_7153</name>
</gene>
<protein>
    <recommendedName>
        <fullName evidence="3">Peptidase A1 domain-containing protein</fullName>
    </recommendedName>
</protein>
<accession>A0ABR0BXJ8</accession>
<evidence type="ECO:0000313" key="4">
    <source>
        <dbReference type="EMBL" id="KAK4088602.1"/>
    </source>
</evidence>
<reference evidence="4 5" key="1">
    <citation type="journal article" date="2024" name="Microbiol. Resour. Announc.">
        <title>Genome annotations for the ascomycete fungi Trichoderma harzianum, Trichoderma aggressivum, and Purpureocillium lilacinum.</title>
        <authorList>
            <person name="Beijen E.P.W."/>
            <person name="Ohm R.A."/>
        </authorList>
    </citation>
    <scope>NUCLEOTIDE SEQUENCE [LARGE SCALE GENOMIC DNA]</scope>
    <source>
        <strain evidence="4 5">CBS 150709</strain>
    </source>
</reference>
<dbReference type="SUPFAM" id="SSF50630">
    <property type="entry name" value="Acid proteases"/>
    <property type="match status" value="1"/>
</dbReference>
<comment type="caution">
    <text evidence="4">The sequence shown here is derived from an EMBL/GenBank/DDBJ whole genome shotgun (WGS) entry which is preliminary data.</text>
</comment>